<dbReference type="InterPro" id="IPR036412">
    <property type="entry name" value="HAD-like_sf"/>
</dbReference>
<reference evidence="2 3" key="1">
    <citation type="submission" date="2017-06" db="EMBL/GenBank/DDBJ databases">
        <title>Description of Rhodopirellula bahusiensis sp. nov.</title>
        <authorList>
            <person name="Kizina J."/>
            <person name="Harder J."/>
        </authorList>
    </citation>
    <scope>NUCLEOTIDE SEQUENCE [LARGE SCALE GENOMIC DNA]</scope>
    <source>
        <strain evidence="2 3">SWK21</strain>
    </source>
</reference>
<comment type="caution">
    <text evidence="2">The sequence shown here is derived from an EMBL/GenBank/DDBJ whole genome shotgun (WGS) entry which is preliminary data.</text>
</comment>
<dbReference type="PANTHER" id="PTHR43316">
    <property type="entry name" value="HYDROLASE, HALOACID DELAHOGENASE-RELATED"/>
    <property type="match status" value="1"/>
</dbReference>
<dbReference type="GO" id="GO:0016787">
    <property type="term" value="F:hydrolase activity"/>
    <property type="evidence" value="ECO:0007669"/>
    <property type="project" value="UniProtKB-KW"/>
</dbReference>
<gene>
    <name evidence="2" type="ORF">CEE69_07580</name>
</gene>
<dbReference type="PANTHER" id="PTHR43316:SF3">
    <property type="entry name" value="HALOACID DEHALOGENASE, TYPE II (AFU_ORTHOLOGUE AFUA_2G07750)-RELATED"/>
    <property type="match status" value="1"/>
</dbReference>
<dbReference type="GeneID" id="90608062"/>
<dbReference type="InterPro" id="IPR051540">
    <property type="entry name" value="S-2-haloacid_dehalogenase"/>
</dbReference>
<dbReference type="PRINTS" id="PR00413">
    <property type="entry name" value="HADHALOGNASE"/>
</dbReference>
<dbReference type="InterPro" id="IPR006439">
    <property type="entry name" value="HAD-SF_hydro_IA"/>
</dbReference>
<protein>
    <submittedName>
        <fullName evidence="2">Haloacid dehalogenase</fullName>
    </submittedName>
</protein>
<sequence>MIDAIIFDLFGTLIHLPRDTNPYLQLCRAIGDSSRLRESLVVDAPTLADFCDHLGVSHPPNLPDIQRDLDANIDRAETFPESLAALQTLRERGLRVALISNLASPYKRAVVRLDLESYFDTILYSCDIGIAKPDPDIYRDALTKLNATAESTLMVGDSQRSDVDGPMAVGIRGFLIDRSGQSSGDSVLRALTDVTSYLGS</sequence>
<dbReference type="InterPro" id="IPR023214">
    <property type="entry name" value="HAD_sf"/>
</dbReference>
<name>A0A2G1WBN2_9BACT</name>
<dbReference type="EMBL" id="NIZW01000004">
    <property type="protein sequence ID" value="PHQ36039.1"/>
    <property type="molecule type" value="Genomic_DNA"/>
</dbReference>
<dbReference type="RefSeq" id="WP_099260118.1">
    <property type="nucleotide sequence ID" value="NZ_NIZW01000004.1"/>
</dbReference>
<dbReference type="Proteomes" id="UP000225740">
    <property type="component" value="Unassembled WGS sequence"/>
</dbReference>
<evidence type="ECO:0000256" key="1">
    <source>
        <dbReference type="ARBA" id="ARBA00022801"/>
    </source>
</evidence>
<evidence type="ECO:0000313" key="3">
    <source>
        <dbReference type="Proteomes" id="UP000225740"/>
    </source>
</evidence>
<dbReference type="NCBIfam" id="TIGR01549">
    <property type="entry name" value="HAD-SF-IA-v1"/>
    <property type="match status" value="1"/>
</dbReference>
<keyword evidence="1" id="KW-0378">Hydrolase</keyword>
<dbReference type="AlphaFoldDB" id="A0A2G1WBN2"/>
<dbReference type="SFLD" id="SFLDG01129">
    <property type="entry name" value="C1.5:_HAD__Beta-PGM__Phosphata"/>
    <property type="match status" value="1"/>
</dbReference>
<evidence type="ECO:0000313" key="2">
    <source>
        <dbReference type="EMBL" id="PHQ36039.1"/>
    </source>
</evidence>
<dbReference type="SFLD" id="SFLDS00003">
    <property type="entry name" value="Haloacid_Dehalogenase"/>
    <property type="match status" value="1"/>
</dbReference>
<dbReference type="Pfam" id="PF00702">
    <property type="entry name" value="Hydrolase"/>
    <property type="match status" value="1"/>
</dbReference>
<proteinExistence type="predicted"/>
<dbReference type="Gene3D" id="3.40.50.1000">
    <property type="entry name" value="HAD superfamily/HAD-like"/>
    <property type="match status" value="1"/>
</dbReference>
<dbReference type="NCBIfam" id="TIGR01509">
    <property type="entry name" value="HAD-SF-IA-v3"/>
    <property type="match status" value="1"/>
</dbReference>
<dbReference type="OrthoDB" id="9809962at2"/>
<keyword evidence="3" id="KW-1185">Reference proteome</keyword>
<accession>A0A2G1WBN2</accession>
<organism evidence="2 3">
    <name type="scientific">Rhodopirellula bahusiensis</name>
    <dbReference type="NCBI Taxonomy" id="2014065"/>
    <lineage>
        <taxon>Bacteria</taxon>
        <taxon>Pseudomonadati</taxon>
        <taxon>Planctomycetota</taxon>
        <taxon>Planctomycetia</taxon>
        <taxon>Pirellulales</taxon>
        <taxon>Pirellulaceae</taxon>
        <taxon>Rhodopirellula</taxon>
    </lineage>
</organism>
<dbReference type="SUPFAM" id="SSF56784">
    <property type="entry name" value="HAD-like"/>
    <property type="match status" value="1"/>
</dbReference>